<dbReference type="Proteomes" id="UP001205906">
    <property type="component" value="Unassembled WGS sequence"/>
</dbReference>
<reference evidence="5 6" key="1">
    <citation type="submission" date="2022-06" db="EMBL/GenBank/DDBJ databases">
        <title>Mesorhizobium sp. strain RP14 Genome sequencing and assembly.</title>
        <authorList>
            <person name="Kim I."/>
        </authorList>
    </citation>
    <scope>NUCLEOTIDE SEQUENCE [LARGE SCALE GENOMIC DNA]</scope>
    <source>
        <strain evidence="6">RP14(2022)</strain>
    </source>
</reference>
<keyword evidence="1" id="KW-0808">Transferase</keyword>
<keyword evidence="6" id="KW-1185">Reference proteome</keyword>
<protein>
    <submittedName>
        <fullName evidence="5">GNAT family N-acetyltransferase</fullName>
    </submittedName>
</protein>
<sequence length="169" mass="18279">MSTQTEAVPVVRYDGGSLNIRHATLSDLNAIVALENEAFSQDRISRRSFARLVGAPSAAVLVAVEGTLIAGCAVVLFRSYSRRCRLYSLAVAQAARGKGVGRALLAEMERAARERGCEAVSLEVRADNEPAVSLYRRDGYELLGETKNYYSDGATALHFIKSLGQAVLR</sequence>
<keyword evidence="3" id="KW-1133">Transmembrane helix</keyword>
<keyword evidence="3" id="KW-0812">Transmembrane</keyword>
<name>A0ABT1C7S0_9HYPH</name>
<dbReference type="CDD" id="cd04301">
    <property type="entry name" value="NAT_SF"/>
    <property type="match status" value="1"/>
</dbReference>
<dbReference type="PANTHER" id="PTHR43877:SF2">
    <property type="entry name" value="AMINOALKYLPHOSPHONATE N-ACETYLTRANSFERASE-RELATED"/>
    <property type="match status" value="1"/>
</dbReference>
<evidence type="ECO:0000313" key="6">
    <source>
        <dbReference type="Proteomes" id="UP001205906"/>
    </source>
</evidence>
<gene>
    <name evidence="5" type="ORF">NGM99_13070</name>
</gene>
<comment type="caution">
    <text evidence="5">The sequence shown here is derived from an EMBL/GenBank/DDBJ whole genome shotgun (WGS) entry which is preliminary data.</text>
</comment>
<dbReference type="RefSeq" id="WP_252819580.1">
    <property type="nucleotide sequence ID" value="NZ_JAMXQS010000006.1"/>
</dbReference>
<dbReference type="EMBL" id="JAMXQS010000006">
    <property type="protein sequence ID" value="MCO6050713.1"/>
    <property type="molecule type" value="Genomic_DNA"/>
</dbReference>
<evidence type="ECO:0000256" key="3">
    <source>
        <dbReference type="SAM" id="Phobius"/>
    </source>
</evidence>
<keyword evidence="3" id="KW-0472">Membrane</keyword>
<dbReference type="InterPro" id="IPR050832">
    <property type="entry name" value="Bact_Acetyltransf"/>
</dbReference>
<dbReference type="PROSITE" id="PS51186">
    <property type="entry name" value="GNAT"/>
    <property type="match status" value="1"/>
</dbReference>
<evidence type="ECO:0000313" key="5">
    <source>
        <dbReference type="EMBL" id="MCO6050713.1"/>
    </source>
</evidence>
<dbReference type="Gene3D" id="3.40.630.30">
    <property type="match status" value="1"/>
</dbReference>
<evidence type="ECO:0000256" key="2">
    <source>
        <dbReference type="ARBA" id="ARBA00023315"/>
    </source>
</evidence>
<evidence type="ECO:0000256" key="1">
    <source>
        <dbReference type="ARBA" id="ARBA00022679"/>
    </source>
</evidence>
<feature type="transmembrane region" description="Helical" evidence="3">
    <location>
        <begin position="58"/>
        <end position="77"/>
    </location>
</feature>
<proteinExistence type="predicted"/>
<dbReference type="InterPro" id="IPR016181">
    <property type="entry name" value="Acyl_CoA_acyltransferase"/>
</dbReference>
<accession>A0ABT1C7S0</accession>
<organism evidence="5 6">
    <name type="scientific">Mesorhizobium liriopis</name>
    <dbReference type="NCBI Taxonomy" id="2953882"/>
    <lineage>
        <taxon>Bacteria</taxon>
        <taxon>Pseudomonadati</taxon>
        <taxon>Pseudomonadota</taxon>
        <taxon>Alphaproteobacteria</taxon>
        <taxon>Hyphomicrobiales</taxon>
        <taxon>Phyllobacteriaceae</taxon>
        <taxon>Mesorhizobium</taxon>
    </lineage>
</organism>
<dbReference type="Pfam" id="PF00583">
    <property type="entry name" value="Acetyltransf_1"/>
    <property type="match status" value="1"/>
</dbReference>
<dbReference type="PANTHER" id="PTHR43877">
    <property type="entry name" value="AMINOALKYLPHOSPHONATE N-ACETYLTRANSFERASE-RELATED-RELATED"/>
    <property type="match status" value="1"/>
</dbReference>
<keyword evidence="2" id="KW-0012">Acyltransferase</keyword>
<dbReference type="InterPro" id="IPR000182">
    <property type="entry name" value="GNAT_dom"/>
</dbReference>
<evidence type="ECO:0000259" key="4">
    <source>
        <dbReference type="PROSITE" id="PS51186"/>
    </source>
</evidence>
<feature type="domain" description="N-acetyltransferase" evidence="4">
    <location>
        <begin position="18"/>
        <end position="164"/>
    </location>
</feature>
<dbReference type="SUPFAM" id="SSF55729">
    <property type="entry name" value="Acyl-CoA N-acyltransferases (Nat)"/>
    <property type="match status" value="1"/>
</dbReference>